<evidence type="ECO:0000313" key="5">
    <source>
        <dbReference type="EMBL" id="MUG72228.1"/>
    </source>
</evidence>
<dbReference type="PANTHER" id="PTHR30036:SF7">
    <property type="entry name" value="ABC TRANSPORTER PERIPLASMIC-BINDING PROTEIN YPHF"/>
    <property type="match status" value="1"/>
</dbReference>
<dbReference type="EMBL" id="WNZX01000013">
    <property type="protein sequence ID" value="MUG72228.1"/>
    <property type="molecule type" value="Genomic_DNA"/>
</dbReference>
<dbReference type="GO" id="GO:0030246">
    <property type="term" value="F:carbohydrate binding"/>
    <property type="evidence" value="ECO:0007669"/>
    <property type="project" value="TreeGrafter"/>
</dbReference>
<reference evidence="5 6" key="1">
    <citation type="submission" date="2019-11" db="EMBL/GenBank/DDBJ databases">
        <title>Draft genome sequences of five Paenibacillus species of dairy origin.</title>
        <authorList>
            <person name="Olajide A.M."/>
            <person name="Chen S."/>
            <person name="Lapointe G."/>
        </authorList>
    </citation>
    <scope>NUCLEOTIDE SEQUENCE [LARGE SCALE GENOMIC DNA]</scope>
    <source>
        <strain evidence="5 6">2CS3</strain>
    </source>
</reference>
<keyword evidence="6" id="KW-1185">Reference proteome</keyword>
<proteinExistence type="inferred from homology"/>
<dbReference type="Gene3D" id="3.40.50.2300">
    <property type="match status" value="2"/>
</dbReference>
<dbReference type="InterPro" id="IPR028082">
    <property type="entry name" value="Peripla_BP_I"/>
</dbReference>
<evidence type="ECO:0000313" key="6">
    <source>
        <dbReference type="Proteomes" id="UP000450917"/>
    </source>
</evidence>
<evidence type="ECO:0000256" key="1">
    <source>
        <dbReference type="ARBA" id="ARBA00004196"/>
    </source>
</evidence>
<sequence length="329" mass="35598">MSNRKWNLGIAILFIVFACLLLQFLFSALRIRELVQPLKEGGAGGDAKRHVVLISQELDNPFWRSVEQGAREASAEYGMLLEYTGPFRINPAEQIKLLEKTIAAKADAVLVQGINDPLYRQLIDKAAGQGIPVITVDTDEPGSRRLSYVGSDNLEAGKKMGQLVVQAAGSEGRIGVLVGNEQADNQKLRLAGFDSVISRYPELTVVAVRSSNISRLQAAGQAEDILTHHPQVGYMVGFSALDGVGILEAAGRVGPTGLRIFAFDDLAETVEGIKQCKIASTLVQQPREMGYEAISLLHDYFHGKTPQPQHFTATAVLDRSTVGAGEGCR</sequence>
<evidence type="ECO:0000259" key="4">
    <source>
        <dbReference type="Pfam" id="PF13407"/>
    </source>
</evidence>
<dbReference type="CDD" id="cd06314">
    <property type="entry name" value="PBP1_tmGBP"/>
    <property type="match status" value="1"/>
</dbReference>
<dbReference type="InterPro" id="IPR025997">
    <property type="entry name" value="SBP_2_dom"/>
</dbReference>
<keyword evidence="3" id="KW-0812">Transmembrane</keyword>
<dbReference type="PANTHER" id="PTHR30036">
    <property type="entry name" value="D-XYLOSE-BINDING PERIPLASMIC PROTEIN"/>
    <property type="match status" value="1"/>
</dbReference>
<keyword evidence="3" id="KW-1133">Transmembrane helix</keyword>
<protein>
    <submittedName>
        <fullName evidence="5">Substrate-binding domain-containing protein</fullName>
    </submittedName>
</protein>
<dbReference type="AlphaFoldDB" id="A0A7X2ZCC1"/>
<comment type="caution">
    <text evidence="5">The sequence shown here is derived from an EMBL/GenBank/DDBJ whole genome shotgun (WGS) entry which is preliminary data.</text>
</comment>
<organism evidence="5 6">
    <name type="scientific">Paenibacillus validus</name>
    <dbReference type="NCBI Taxonomy" id="44253"/>
    <lineage>
        <taxon>Bacteria</taxon>
        <taxon>Bacillati</taxon>
        <taxon>Bacillota</taxon>
        <taxon>Bacilli</taxon>
        <taxon>Bacillales</taxon>
        <taxon>Paenibacillaceae</taxon>
        <taxon>Paenibacillus</taxon>
    </lineage>
</organism>
<comment type="subcellular location">
    <subcellularLocation>
        <location evidence="1">Cell envelope</location>
    </subcellularLocation>
</comment>
<feature type="domain" description="Periplasmic binding protein" evidence="4">
    <location>
        <begin position="52"/>
        <end position="304"/>
    </location>
</feature>
<dbReference type="Pfam" id="PF13407">
    <property type="entry name" value="Peripla_BP_4"/>
    <property type="match status" value="1"/>
</dbReference>
<dbReference type="PROSITE" id="PS51257">
    <property type="entry name" value="PROKAR_LIPOPROTEIN"/>
    <property type="match status" value="1"/>
</dbReference>
<dbReference type="InterPro" id="IPR050555">
    <property type="entry name" value="Bact_Solute-Bind_Prot2"/>
</dbReference>
<gene>
    <name evidence="5" type="ORF">GNP93_16275</name>
</gene>
<dbReference type="SUPFAM" id="SSF53822">
    <property type="entry name" value="Periplasmic binding protein-like I"/>
    <property type="match status" value="1"/>
</dbReference>
<dbReference type="RefSeq" id="WP_201318020.1">
    <property type="nucleotide sequence ID" value="NZ_WNZX01000013.1"/>
</dbReference>
<accession>A0A7X2ZCC1</accession>
<name>A0A7X2ZCC1_9BACL</name>
<keyword evidence="3" id="KW-0472">Membrane</keyword>
<evidence type="ECO:0000256" key="3">
    <source>
        <dbReference type="SAM" id="Phobius"/>
    </source>
</evidence>
<dbReference type="GO" id="GO:0030288">
    <property type="term" value="C:outer membrane-bounded periplasmic space"/>
    <property type="evidence" value="ECO:0007669"/>
    <property type="project" value="TreeGrafter"/>
</dbReference>
<comment type="similarity">
    <text evidence="2">Belongs to the bacterial solute-binding protein 2 family.</text>
</comment>
<evidence type="ECO:0000256" key="2">
    <source>
        <dbReference type="ARBA" id="ARBA00007639"/>
    </source>
</evidence>
<dbReference type="Proteomes" id="UP000450917">
    <property type="component" value="Unassembled WGS sequence"/>
</dbReference>
<feature type="transmembrane region" description="Helical" evidence="3">
    <location>
        <begin position="6"/>
        <end position="29"/>
    </location>
</feature>